<sequence length="265" mass="28841">MTWTWSKWLFGAGISLVVCRALIELVSRLDPCIHVGTAIGLLIESTLLALLVMGFATQLAGDQRVMRAERARIASDLHDGLGFHLTTALSLAGEARKANSEPWLIVELALLELHSVIHFAHSGGESVVQSLGSLRYRLQKVVEREGVDLVWQVRHDIPDDVLAGAPAYHFIKIVQEALSNVLQHARATRLIVQVGSPPPGRMLTLRIVDNGRGITQRDLTSHGRGMDGMSRRARLLGAKLTIAPMPEGGTCVHLSVPLPCRACDP</sequence>
<evidence type="ECO:0000256" key="3">
    <source>
        <dbReference type="ARBA" id="ARBA00023012"/>
    </source>
</evidence>
<evidence type="ECO:0000256" key="2">
    <source>
        <dbReference type="ARBA" id="ARBA00022777"/>
    </source>
</evidence>
<keyword evidence="4" id="KW-0812">Transmembrane</keyword>
<dbReference type="Proteomes" id="UP000521868">
    <property type="component" value="Unassembled WGS sequence"/>
</dbReference>
<keyword evidence="4" id="KW-0472">Membrane</keyword>
<dbReference type="InterPro" id="IPR036890">
    <property type="entry name" value="HATPase_C_sf"/>
</dbReference>
<dbReference type="GO" id="GO:0016301">
    <property type="term" value="F:kinase activity"/>
    <property type="evidence" value="ECO:0007669"/>
    <property type="project" value="UniProtKB-KW"/>
</dbReference>
<evidence type="ECO:0000313" key="7">
    <source>
        <dbReference type="Proteomes" id="UP000521868"/>
    </source>
</evidence>
<keyword evidence="7" id="KW-1185">Reference proteome</keyword>
<feature type="domain" description="Histidine kinase/HSP90-like ATPase" evidence="5">
    <location>
        <begin position="165"/>
        <end position="260"/>
    </location>
</feature>
<dbReference type="AlphaFoldDB" id="A0A7X6DD37"/>
<name>A0A7X6DD37_9BURK</name>
<dbReference type="Gene3D" id="1.20.5.1930">
    <property type="match status" value="1"/>
</dbReference>
<dbReference type="PANTHER" id="PTHR24421">
    <property type="entry name" value="NITRATE/NITRITE SENSOR PROTEIN NARX-RELATED"/>
    <property type="match status" value="1"/>
</dbReference>
<dbReference type="GO" id="GO:0000160">
    <property type="term" value="P:phosphorelay signal transduction system"/>
    <property type="evidence" value="ECO:0007669"/>
    <property type="project" value="UniProtKB-KW"/>
</dbReference>
<dbReference type="InterPro" id="IPR050482">
    <property type="entry name" value="Sensor_HK_TwoCompSys"/>
</dbReference>
<proteinExistence type="predicted"/>
<dbReference type="CDD" id="cd16917">
    <property type="entry name" value="HATPase_UhpB-NarQ-NarX-like"/>
    <property type="match status" value="1"/>
</dbReference>
<dbReference type="EMBL" id="VTOX01000001">
    <property type="protein sequence ID" value="NKE64954.1"/>
    <property type="molecule type" value="Genomic_DNA"/>
</dbReference>
<evidence type="ECO:0000313" key="6">
    <source>
        <dbReference type="EMBL" id="NKE64954.1"/>
    </source>
</evidence>
<keyword evidence="4" id="KW-1133">Transmembrane helix</keyword>
<gene>
    <name evidence="6" type="ORF">RAMLITH_03905</name>
</gene>
<evidence type="ECO:0000259" key="5">
    <source>
        <dbReference type="SMART" id="SM00387"/>
    </source>
</evidence>
<dbReference type="SMART" id="SM00387">
    <property type="entry name" value="HATPase_c"/>
    <property type="match status" value="1"/>
</dbReference>
<protein>
    <recommendedName>
        <fullName evidence="5">Histidine kinase/HSP90-like ATPase domain-containing protein</fullName>
    </recommendedName>
</protein>
<evidence type="ECO:0000256" key="4">
    <source>
        <dbReference type="SAM" id="Phobius"/>
    </source>
</evidence>
<organism evidence="6 7">
    <name type="scientific">Ramlibacter lithotrophicus</name>
    <dbReference type="NCBI Taxonomy" id="2606681"/>
    <lineage>
        <taxon>Bacteria</taxon>
        <taxon>Pseudomonadati</taxon>
        <taxon>Pseudomonadota</taxon>
        <taxon>Betaproteobacteria</taxon>
        <taxon>Burkholderiales</taxon>
        <taxon>Comamonadaceae</taxon>
        <taxon>Ramlibacter</taxon>
    </lineage>
</organism>
<comment type="caution">
    <text evidence="6">The sequence shown here is derived from an EMBL/GenBank/DDBJ whole genome shotgun (WGS) entry which is preliminary data.</text>
</comment>
<dbReference type="RefSeq" id="WP_168105993.1">
    <property type="nucleotide sequence ID" value="NZ_VTOX01000001.1"/>
</dbReference>
<keyword evidence="2" id="KW-0418">Kinase</keyword>
<dbReference type="InterPro" id="IPR003594">
    <property type="entry name" value="HATPase_dom"/>
</dbReference>
<evidence type="ECO:0000256" key="1">
    <source>
        <dbReference type="ARBA" id="ARBA00022679"/>
    </source>
</evidence>
<feature type="transmembrane region" description="Helical" evidence="4">
    <location>
        <begin position="38"/>
        <end position="60"/>
    </location>
</feature>
<accession>A0A7X6DD37</accession>
<dbReference type="Gene3D" id="3.30.565.10">
    <property type="entry name" value="Histidine kinase-like ATPase, C-terminal domain"/>
    <property type="match status" value="1"/>
</dbReference>
<reference evidence="6 7" key="1">
    <citation type="journal article" date="2020" name="Nature">
        <title>Bacterial chemolithoautotrophy via manganese oxidation.</title>
        <authorList>
            <person name="Yu H."/>
            <person name="Leadbetter J.R."/>
        </authorList>
    </citation>
    <scope>NUCLEOTIDE SEQUENCE [LARGE SCALE GENOMIC DNA]</scope>
    <source>
        <strain evidence="6 7">RBP-1</strain>
    </source>
</reference>
<dbReference type="Pfam" id="PF02518">
    <property type="entry name" value="HATPase_c"/>
    <property type="match status" value="1"/>
</dbReference>
<keyword evidence="1" id="KW-0808">Transferase</keyword>
<dbReference type="SUPFAM" id="SSF55874">
    <property type="entry name" value="ATPase domain of HSP90 chaperone/DNA topoisomerase II/histidine kinase"/>
    <property type="match status" value="1"/>
</dbReference>
<keyword evidence="3" id="KW-0902">Two-component regulatory system</keyword>